<feature type="transmembrane region" description="Helical" evidence="14">
    <location>
        <begin position="299"/>
        <end position="322"/>
    </location>
</feature>
<dbReference type="PRINTS" id="PR00463">
    <property type="entry name" value="EP450I"/>
</dbReference>
<reference evidence="15 16" key="1">
    <citation type="submission" date="2022-03" db="EMBL/GenBank/DDBJ databases">
        <authorList>
            <person name="Macdonald S."/>
            <person name="Ahmed S."/>
            <person name="Newling K."/>
        </authorList>
    </citation>
    <scope>NUCLEOTIDE SEQUENCE [LARGE SCALE GENOMIC DNA]</scope>
</reference>
<dbReference type="GO" id="GO:0016020">
    <property type="term" value="C:membrane"/>
    <property type="evidence" value="ECO:0007669"/>
    <property type="project" value="UniProtKB-SubCell"/>
</dbReference>
<dbReference type="Pfam" id="PF00067">
    <property type="entry name" value="p450"/>
    <property type="match status" value="1"/>
</dbReference>
<dbReference type="InterPro" id="IPR017972">
    <property type="entry name" value="Cyt_P450_CS"/>
</dbReference>
<dbReference type="GO" id="GO:0046872">
    <property type="term" value="F:metal ion binding"/>
    <property type="evidence" value="ECO:0007669"/>
    <property type="project" value="UniProtKB-KW"/>
</dbReference>
<evidence type="ECO:0000256" key="2">
    <source>
        <dbReference type="ARBA" id="ARBA00004167"/>
    </source>
</evidence>
<comment type="subcellular location">
    <subcellularLocation>
        <location evidence="2">Membrane</location>
        <topology evidence="2">Single-pass membrane protein</topology>
    </subcellularLocation>
</comment>
<proteinExistence type="inferred from homology"/>
<dbReference type="SUPFAM" id="SSF48264">
    <property type="entry name" value="Cytochrome P450"/>
    <property type="match status" value="1"/>
</dbReference>
<dbReference type="AlphaFoldDB" id="A0ABC8LJE7"/>
<comment type="similarity">
    <text evidence="3 13">Belongs to the cytochrome P450 family.</text>
</comment>
<sequence>MEEILATTAIAVAATIFILLSFSAYLTIRIFTGKSIHNKEYSPVHATIFDLFSHSDEMYDYQTEIARKKPTYRFLSPGKSEIFTADPRNVEHILKTRFDNYSKGENSRENLGDLLGHGIFTVDGEKWKHQRKLASFEFSTRVLRDFSCSVFKRNACKLVGFVSEFALSGKSFDAQDMLMRYALESIFKVGFGVELNCLDESSKEGEEFMEAFDEGNVATSFRYIDPFWKLKWFLKIGSQSRLKKSVDTIDKFVYRLITNKREELAKEQNTAVREDILSRFLLESEKDREKMNDKYLRDIILNFMVAGKDTAAASLSWFLYMLCKHPFVQERIVQEIRDVTSSDERTTDVNGFAQSISEEALNQMQYLHATLSETLRLYPIVPVNMRCAENDDILADGHRVKKGDNVYYMAYAMGRMTYIWGEDAEEFKPERWLKDGVFQPESPFKFISFHGGPRICLGKDFAYRQMKIVSMVLLHFFRFKMADGKSDVRYKRMLTLHIEGGLHLNAIPRTST</sequence>
<dbReference type="InterPro" id="IPR001128">
    <property type="entry name" value="Cyt_P450"/>
</dbReference>
<organism evidence="15 16">
    <name type="scientific">Eruca vesicaria subsp. sativa</name>
    <name type="common">Garden rocket</name>
    <name type="synonym">Eruca sativa</name>
    <dbReference type="NCBI Taxonomy" id="29727"/>
    <lineage>
        <taxon>Eukaryota</taxon>
        <taxon>Viridiplantae</taxon>
        <taxon>Streptophyta</taxon>
        <taxon>Embryophyta</taxon>
        <taxon>Tracheophyta</taxon>
        <taxon>Spermatophyta</taxon>
        <taxon>Magnoliopsida</taxon>
        <taxon>eudicotyledons</taxon>
        <taxon>Gunneridae</taxon>
        <taxon>Pentapetalae</taxon>
        <taxon>rosids</taxon>
        <taxon>malvids</taxon>
        <taxon>Brassicales</taxon>
        <taxon>Brassicaceae</taxon>
        <taxon>Brassiceae</taxon>
        <taxon>Eruca</taxon>
    </lineage>
</organism>
<evidence type="ECO:0000256" key="12">
    <source>
        <dbReference type="PIRSR" id="PIRSR602401-1"/>
    </source>
</evidence>
<dbReference type="GO" id="GO:0016713">
    <property type="term" value="F:oxidoreductase activity, acting on paired donors, with incorporation or reduction of molecular oxygen, reduced iron-sulfur protein as one donor, and incorporation of one atom of oxygen"/>
    <property type="evidence" value="ECO:0007669"/>
    <property type="project" value="UniProtKB-ARBA"/>
</dbReference>
<evidence type="ECO:0000313" key="16">
    <source>
        <dbReference type="Proteomes" id="UP001642260"/>
    </source>
</evidence>
<dbReference type="GO" id="GO:0006629">
    <property type="term" value="P:lipid metabolic process"/>
    <property type="evidence" value="ECO:0007669"/>
    <property type="project" value="UniProtKB-ARBA"/>
</dbReference>
<feature type="binding site" description="axial binding residue" evidence="12">
    <location>
        <position position="456"/>
    </location>
    <ligand>
        <name>heme</name>
        <dbReference type="ChEBI" id="CHEBI:30413"/>
    </ligand>
    <ligandPart>
        <name>Fe</name>
        <dbReference type="ChEBI" id="CHEBI:18248"/>
    </ligandPart>
</feature>
<comment type="caution">
    <text evidence="15">The sequence shown here is derived from an EMBL/GenBank/DDBJ whole genome shotgun (WGS) entry which is preliminary data.</text>
</comment>
<dbReference type="PROSITE" id="PS00086">
    <property type="entry name" value="CYTOCHROME_P450"/>
    <property type="match status" value="1"/>
</dbReference>
<protein>
    <recommendedName>
        <fullName evidence="17">Cytochrome P450</fullName>
    </recommendedName>
</protein>
<dbReference type="PANTHER" id="PTHR24296">
    <property type="entry name" value="CYTOCHROME P450"/>
    <property type="match status" value="1"/>
</dbReference>
<dbReference type="CDD" id="cd11064">
    <property type="entry name" value="CYP86A"/>
    <property type="match status" value="1"/>
</dbReference>
<keyword evidence="10 13" id="KW-0503">Monooxygenase</keyword>
<evidence type="ECO:0000256" key="13">
    <source>
        <dbReference type="RuleBase" id="RU000461"/>
    </source>
</evidence>
<evidence type="ECO:0000256" key="4">
    <source>
        <dbReference type="ARBA" id="ARBA00022617"/>
    </source>
</evidence>
<evidence type="ECO:0000256" key="5">
    <source>
        <dbReference type="ARBA" id="ARBA00022692"/>
    </source>
</evidence>
<evidence type="ECO:0000256" key="10">
    <source>
        <dbReference type="ARBA" id="ARBA00023033"/>
    </source>
</evidence>
<evidence type="ECO:0000256" key="6">
    <source>
        <dbReference type="ARBA" id="ARBA00022723"/>
    </source>
</evidence>
<dbReference type="FunFam" id="1.10.630.10:FF:000119">
    <property type="entry name" value="Alkane hydroxylase MAH1"/>
    <property type="match status" value="1"/>
</dbReference>
<keyword evidence="16" id="KW-1185">Reference proteome</keyword>
<keyword evidence="4 12" id="KW-0349">Heme</keyword>
<comment type="cofactor">
    <cofactor evidence="1 12">
        <name>heme</name>
        <dbReference type="ChEBI" id="CHEBI:30413"/>
    </cofactor>
</comment>
<evidence type="ECO:0000256" key="14">
    <source>
        <dbReference type="SAM" id="Phobius"/>
    </source>
</evidence>
<dbReference type="Gene3D" id="1.10.630.10">
    <property type="entry name" value="Cytochrome P450"/>
    <property type="match status" value="1"/>
</dbReference>
<gene>
    <name evidence="15" type="ORF">ERUC_LOCUS36286</name>
</gene>
<feature type="transmembrane region" description="Helical" evidence="14">
    <location>
        <begin position="6"/>
        <end position="28"/>
    </location>
</feature>
<dbReference type="Proteomes" id="UP001642260">
    <property type="component" value="Unassembled WGS sequence"/>
</dbReference>
<keyword evidence="8 13" id="KW-0560">Oxidoreductase</keyword>
<evidence type="ECO:0000256" key="1">
    <source>
        <dbReference type="ARBA" id="ARBA00001971"/>
    </source>
</evidence>
<keyword evidence="9 12" id="KW-0408">Iron</keyword>
<evidence type="ECO:0008006" key="17">
    <source>
        <dbReference type="Google" id="ProtNLM"/>
    </source>
</evidence>
<keyword evidence="7 14" id="KW-1133">Transmembrane helix</keyword>
<keyword evidence="11 14" id="KW-0472">Membrane</keyword>
<evidence type="ECO:0000256" key="8">
    <source>
        <dbReference type="ARBA" id="ARBA00023002"/>
    </source>
</evidence>
<dbReference type="PRINTS" id="PR00385">
    <property type="entry name" value="P450"/>
</dbReference>
<dbReference type="InterPro" id="IPR002401">
    <property type="entry name" value="Cyt_P450_E_grp-I"/>
</dbReference>
<evidence type="ECO:0000256" key="9">
    <source>
        <dbReference type="ARBA" id="ARBA00023004"/>
    </source>
</evidence>
<dbReference type="EMBL" id="CAKOAT010597375">
    <property type="protein sequence ID" value="CAH8383803.1"/>
    <property type="molecule type" value="Genomic_DNA"/>
</dbReference>
<evidence type="ECO:0000313" key="15">
    <source>
        <dbReference type="EMBL" id="CAH8383803.1"/>
    </source>
</evidence>
<evidence type="ECO:0000256" key="11">
    <source>
        <dbReference type="ARBA" id="ARBA00023136"/>
    </source>
</evidence>
<evidence type="ECO:0000256" key="7">
    <source>
        <dbReference type="ARBA" id="ARBA00022989"/>
    </source>
</evidence>
<name>A0ABC8LJE7_ERUVS</name>
<dbReference type="InterPro" id="IPR036396">
    <property type="entry name" value="Cyt_P450_sf"/>
</dbReference>
<keyword evidence="6 12" id="KW-0479">Metal-binding</keyword>
<evidence type="ECO:0000256" key="3">
    <source>
        <dbReference type="ARBA" id="ARBA00010617"/>
    </source>
</evidence>
<keyword evidence="5 14" id="KW-0812">Transmembrane</keyword>
<accession>A0ABC8LJE7</accession>